<evidence type="ECO:0000256" key="5">
    <source>
        <dbReference type="SAM" id="MobiDB-lite"/>
    </source>
</evidence>
<feature type="domain" description="LIM zinc-binding" evidence="6">
    <location>
        <begin position="256"/>
        <end position="315"/>
    </location>
</feature>
<dbReference type="SMART" id="SM00132">
    <property type="entry name" value="LIM"/>
    <property type="match status" value="1"/>
</dbReference>
<evidence type="ECO:0000313" key="9">
    <source>
        <dbReference type="WBParaSite" id="TTAC_0000735401-mRNA-1"/>
    </source>
</evidence>
<dbReference type="Pfam" id="PF00412">
    <property type="entry name" value="LIM"/>
    <property type="match status" value="1"/>
</dbReference>
<dbReference type="Gene3D" id="2.10.110.10">
    <property type="entry name" value="Cysteine Rich Protein"/>
    <property type="match status" value="1"/>
</dbReference>
<protein>
    <submittedName>
        <fullName evidence="9">LIM zinc-binding domain-containing protein</fullName>
    </submittedName>
</protein>
<dbReference type="GO" id="GO:0046872">
    <property type="term" value="F:metal ion binding"/>
    <property type="evidence" value="ECO:0007669"/>
    <property type="project" value="UniProtKB-KW"/>
</dbReference>
<dbReference type="WBParaSite" id="TTAC_0000735401-mRNA-1">
    <property type="protein sequence ID" value="TTAC_0000735401-mRNA-1"/>
    <property type="gene ID" value="TTAC_0000735401"/>
</dbReference>
<sequence>MDQFAKELDKNFTYNTNSDGSPDHSEPCCEIPCIDPIHSGTSLNEPDSNDTEEEGGVLVEEDHVRHSTSFTEDDFAISSRVAAVVHPRLPFWASTFALVDVLLSHFDARGMSGRRLPLQPPLRLVQRASAHVVTAYLVLSYNRNSCGLNPALTLNSNSIGSSSAESEEESDYEEPRKMNGTPSSSVGDTEARTESDSVEEDQLALSTGDVPAEKSAECVGYQLIAIKSWFPSLIESSKVLVALGGYAVQISHLPCDRCLKCGDLINSDEKVNAACPHFHVNCFRCARCDCILTEEFLLVNGAPYCKNHSEFLSSGDTAKEENLSVMEQDDGEVSSESLSLPKEMKIRNDQALHRGSPPRSGDVLPPMGSARRLVEQWSNIEALKANQSFTNVTSAADDQQAPKSKVSTEPTEQWPSQGQARGLIAKFSAMHA</sequence>
<evidence type="ECO:0000259" key="6">
    <source>
        <dbReference type="PROSITE" id="PS50023"/>
    </source>
</evidence>
<proteinExistence type="predicted"/>
<keyword evidence="3 4" id="KW-0440">LIM domain</keyword>
<feature type="region of interest" description="Disordered" evidence="5">
    <location>
        <begin position="391"/>
        <end position="421"/>
    </location>
</feature>
<gene>
    <name evidence="7" type="ORF">TTAC_LOCUS7339</name>
</gene>
<dbReference type="Proteomes" id="UP000274429">
    <property type="component" value="Unassembled WGS sequence"/>
</dbReference>
<evidence type="ECO:0000313" key="8">
    <source>
        <dbReference type="Proteomes" id="UP000274429"/>
    </source>
</evidence>
<evidence type="ECO:0000256" key="4">
    <source>
        <dbReference type="PROSITE-ProRule" id="PRU00125"/>
    </source>
</evidence>
<dbReference type="CDD" id="cd08368">
    <property type="entry name" value="LIM"/>
    <property type="match status" value="1"/>
</dbReference>
<evidence type="ECO:0000313" key="7">
    <source>
        <dbReference type="EMBL" id="VDM31705.1"/>
    </source>
</evidence>
<dbReference type="EMBL" id="UYWX01020364">
    <property type="protein sequence ID" value="VDM31705.1"/>
    <property type="molecule type" value="Genomic_DNA"/>
</dbReference>
<keyword evidence="8" id="KW-1185">Reference proteome</keyword>
<dbReference type="OrthoDB" id="8062037at2759"/>
<feature type="region of interest" description="Disordered" evidence="5">
    <location>
        <begin position="157"/>
        <end position="209"/>
    </location>
</feature>
<reference evidence="7 8" key="2">
    <citation type="submission" date="2018-11" db="EMBL/GenBank/DDBJ databases">
        <authorList>
            <consortium name="Pathogen Informatics"/>
        </authorList>
    </citation>
    <scope>NUCLEOTIDE SEQUENCE [LARGE SCALE GENOMIC DNA]</scope>
</reference>
<organism evidence="9">
    <name type="scientific">Hydatigena taeniaeformis</name>
    <name type="common">Feline tapeworm</name>
    <name type="synonym">Taenia taeniaeformis</name>
    <dbReference type="NCBI Taxonomy" id="6205"/>
    <lineage>
        <taxon>Eukaryota</taxon>
        <taxon>Metazoa</taxon>
        <taxon>Spiralia</taxon>
        <taxon>Lophotrochozoa</taxon>
        <taxon>Platyhelminthes</taxon>
        <taxon>Cestoda</taxon>
        <taxon>Eucestoda</taxon>
        <taxon>Cyclophyllidea</taxon>
        <taxon>Taeniidae</taxon>
        <taxon>Hydatigera</taxon>
    </lineage>
</organism>
<dbReference type="InterPro" id="IPR001781">
    <property type="entry name" value="Znf_LIM"/>
</dbReference>
<keyword evidence="1 4" id="KW-0479">Metal-binding</keyword>
<dbReference type="AlphaFoldDB" id="A0A0R3X261"/>
<keyword evidence="2 4" id="KW-0862">Zinc</keyword>
<reference evidence="9" key="1">
    <citation type="submission" date="2017-02" db="UniProtKB">
        <authorList>
            <consortium name="WormBaseParasite"/>
        </authorList>
    </citation>
    <scope>IDENTIFICATION</scope>
</reference>
<evidence type="ECO:0000256" key="1">
    <source>
        <dbReference type="ARBA" id="ARBA00022723"/>
    </source>
</evidence>
<evidence type="ECO:0000256" key="3">
    <source>
        <dbReference type="ARBA" id="ARBA00023038"/>
    </source>
</evidence>
<feature type="compositionally biased region" description="Polar residues" evidence="5">
    <location>
        <begin position="391"/>
        <end position="419"/>
    </location>
</feature>
<name>A0A0R3X261_HYDTA</name>
<accession>A0A0R3X261</accession>
<evidence type="ECO:0000256" key="2">
    <source>
        <dbReference type="ARBA" id="ARBA00022833"/>
    </source>
</evidence>
<dbReference type="PROSITE" id="PS50023">
    <property type="entry name" value="LIM_DOMAIN_2"/>
    <property type="match status" value="1"/>
</dbReference>